<evidence type="ECO:0000256" key="7">
    <source>
        <dbReference type="ARBA" id="ARBA00022771"/>
    </source>
</evidence>
<comment type="similarity">
    <text evidence="2 16">Belongs to the FAN1 family.</text>
</comment>
<evidence type="ECO:0000256" key="2">
    <source>
        <dbReference type="ARBA" id="ARBA00005533"/>
    </source>
</evidence>
<dbReference type="GO" id="GO:0008409">
    <property type="term" value="F:5'-3' exonuclease activity"/>
    <property type="evidence" value="ECO:0007669"/>
    <property type="project" value="TreeGrafter"/>
</dbReference>
<evidence type="ECO:0000313" key="21">
    <source>
        <dbReference type="Proteomes" id="UP001152320"/>
    </source>
</evidence>
<dbReference type="GO" id="GO:0008270">
    <property type="term" value="F:zinc ion binding"/>
    <property type="evidence" value="ECO:0007669"/>
    <property type="project" value="UniProtKB-KW"/>
</dbReference>
<feature type="compositionally biased region" description="Low complexity" evidence="17">
    <location>
        <begin position="1"/>
        <end position="10"/>
    </location>
</feature>
<dbReference type="SMART" id="SM00734">
    <property type="entry name" value="ZnF_Rad18"/>
    <property type="match status" value="1"/>
</dbReference>
<dbReference type="GO" id="GO:0036297">
    <property type="term" value="P:interstrand cross-link repair"/>
    <property type="evidence" value="ECO:0007669"/>
    <property type="project" value="InterPro"/>
</dbReference>
<dbReference type="InterPro" id="IPR014883">
    <property type="entry name" value="VRR_NUC"/>
</dbReference>
<keyword evidence="11 16" id="KW-0460">Magnesium</keyword>
<feature type="domain" description="VRR-NUC" evidence="19">
    <location>
        <begin position="932"/>
        <end position="1046"/>
    </location>
</feature>
<evidence type="ECO:0000256" key="14">
    <source>
        <dbReference type="ARBA" id="ARBA00023211"/>
    </source>
</evidence>
<keyword evidence="9" id="KW-0862">Zinc</keyword>
<dbReference type="InterPro" id="IPR006642">
    <property type="entry name" value="Rad18_UBZ4"/>
</dbReference>
<dbReference type="CDD" id="cd22326">
    <property type="entry name" value="FAN1-like"/>
    <property type="match status" value="1"/>
</dbReference>
<feature type="compositionally biased region" description="Low complexity" evidence="17">
    <location>
        <begin position="333"/>
        <end position="342"/>
    </location>
</feature>
<evidence type="ECO:0000256" key="17">
    <source>
        <dbReference type="SAM" id="MobiDB-lite"/>
    </source>
</evidence>
<keyword evidence="8 16" id="KW-0378">Hydrolase</keyword>
<feature type="compositionally biased region" description="Polar residues" evidence="17">
    <location>
        <begin position="402"/>
        <end position="415"/>
    </location>
</feature>
<reference evidence="20" key="1">
    <citation type="submission" date="2021-10" db="EMBL/GenBank/DDBJ databases">
        <title>Tropical sea cucumber genome reveals ecological adaptation and Cuvierian tubules defense mechanism.</title>
        <authorList>
            <person name="Chen T."/>
        </authorList>
    </citation>
    <scope>NUCLEOTIDE SEQUENCE</scope>
    <source>
        <strain evidence="20">Nanhai2018</strain>
        <tissue evidence="20">Muscle</tissue>
    </source>
</reference>
<evidence type="ECO:0000256" key="16">
    <source>
        <dbReference type="RuleBase" id="RU365033"/>
    </source>
</evidence>
<evidence type="ECO:0000259" key="18">
    <source>
        <dbReference type="SMART" id="SM00734"/>
    </source>
</evidence>
<dbReference type="SMART" id="SM00990">
    <property type="entry name" value="VRR_NUC"/>
    <property type="match status" value="1"/>
</dbReference>
<keyword evidence="10" id="KW-0269">Exonuclease</keyword>
<dbReference type="GO" id="GO:0005634">
    <property type="term" value="C:nucleus"/>
    <property type="evidence" value="ECO:0007669"/>
    <property type="project" value="UniProtKB-SubCell"/>
</dbReference>
<feature type="compositionally biased region" description="Polar residues" evidence="17">
    <location>
        <begin position="347"/>
        <end position="393"/>
    </location>
</feature>
<keyword evidence="21" id="KW-1185">Reference proteome</keyword>
<evidence type="ECO:0000256" key="11">
    <source>
        <dbReference type="ARBA" id="ARBA00022842"/>
    </source>
</evidence>
<comment type="caution">
    <text evidence="20">The sequence shown here is derived from an EMBL/GenBank/DDBJ whole genome shotgun (WGS) entry which is preliminary data.</text>
</comment>
<feature type="domain" description="UBZ4-type" evidence="18">
    <location>
        <begin position="60"/>
        <end position="84"/>
    </location>
</feature>
<dbReference type="GO" id="GO:0017108">
    <property type="term" value="F:5'-flap endonuclease activity"/>
    <property type="evidence" value="ECO:0007669"/>
    <property type="project" value="TreeGrafter"/>
</dbReference>
<dbReference type="GO" id="GO:0070336">
    <property type="term" value="F:flap-structured DNA binding"/>
    <property type="evidence" value="ECO:0007669"/>
    <property type="project" value="TreeGrafter"/>
</dbReference>
<evidence type="ECO:0000256" key="10">
    <source>
        <dbReference type="ARBA" id="ARBA00022839"/>
    </source>
</evidence>
<name>A0A9Q1BM90_HOLLE</name>
<dbReference type="PANTHER" id="PTHR15749:SF4">
    <property type="entry name" value="FANCONI-ASSOCIATED NUCLEASE 1"/>
    <property type="match status" value="1"/>
</dbReference>
<evidence type="ECO:0000256" key="8">
    <source>
        <dbReference type="ARBA" id="ARBA00022801"/>
    </source>
</evidence>
<dbReference type="OrthoDB" id="76364at2759"/>
<evidence type="ECO:0000256" key="5">
    <source>
        <dbReference type="ARBA" id="ARBA00022759"/>
    </source>
</evidence>
<comment type="catalytic activity">
    <reaction evidence="16">
        <text>Hydrolytically removes 5'-nucleotides successively from the 3'-hydroxy termini of 3'-hydroxy-terminated oligonucleotides.</text>
        <dbReference type="EC" id="3.1.4.1"/>
    </reaction>
</comment>
<comment type="function">
    <text evidence="16">Nuclease required for the repair of DNA interstrand cross-links (ICL). Acts as a 5'-3' exonuclease that anchors at a cut end of DNA and cleaves DNA successively at every third nucleotide, allowing to excise an ICL from one strand through flanking incisions.</text>
</comment>
<feature type="region of interest" description="Disordered" evidence="17">
    <location>
        <begin position="182"/>
        <end position="449"/>
    </location>
</feature>
<dbReference type="AlphaFoldDB" id="A0A9Q1BM90"/>
<organism evidence="20 21">
    <name type="scientific">Holothuria leucospilota</name>
    <name type="common">Black long sea cucumber</name>
    <name type="synonym">Mertensiothuria leucospilota</name>
    <dbReference type="NCBI Taxonomy" id="206669"/>
    <lineage>
        <taxon>Eukaryota</taxon>
        <taxon>Metazoa</taxon>
        <taxon>Echinodermata</taxon>
        <taxon>Eleutherozoa</taxon>
        <taxon>Echinozoa</taxon>
        <taxon>Holothuroidea</taxon>
        <taxon>Aspidochirotacea</taxon>
        <taxon>Aspidochirotida</taxon>
        <taxon>Holothuriidae</taxon>
        <taxon>Holothuria</taxon>
    </lineage>
</organism>
<evidence type="ECO:0000256" key="1">
    <source>
        <dbReference type="ARBA" id="ARBA00004123"/>
    </source>
</evidence>
<keyword evidence="3 16" id="KW-0540">Nuclease</keyword>
<dbReference type="Pfam" id="PF08774">
    <property type="entry name" value="VRR_NUC"/>
    <property type="match status" value="1"/>
</dbReference>
<protein>
    <recommendedName>
        <fullName evidence="16">Fanconi-associated nuclease</fullName>
        <ecNumber evidence="16">3.1.4.1</ecNumber>
    </recommendedName>
</protein>
<dbReference type="PANTHER" id="PTHR15749">
    <property type="entry name" value="FANCONI-ASSOCIATED NUCLEASE 1"/>
    <property type="match status" value="1"/>
</dbReference>
<dbReference type="FunFam" id="3.40.1350.10:FF:000004">
    <property type="entry name" value="Fanconi-associated nuclease"/>
    <property type="match status" value="1"/>
</dbReference>
<keyword evidence="5" id="KW-0255">Endonuclease</keyword>
<evidence type="ECO:0000256" key="9">
    <source>
        <dbReference type="ARBA" id="ARBA00022833"/>
    </source>
</evidence>
<keyword evidence="14 16" id="KW-0464">Manganese</keyword>
<keyword evidence="15 16" id="KW-0539">Nucleus</keyword>
<gene>
    <name evidence="20" type="ORF">HOLleu_28572</name>
</gene>
<dbReference type="EC" id="3.1.4.1" evidence="16"/>
<feature type="compositionally biased region" description="Basic and acidic residues" evidence="17">
    <location>
        <begin position="186"/>
        <end position="230"/>
    </location>
</feature>
<dbReference type="InterPro" id="IPR049126">
    <property type="entry name" value="FAN1-like_TPR"/>
</dbReference>
<dbReference type="Pfam" id="PF21315">
    <property type="entry name" value="FAN1_HTH"/>
    <property type="match status" value="1"/>
</dbReference>
<evidence type="ECO:0000256" key="6">
    <source>
        <dbReference type="ARBA" id="ARBA00022763"/>
    </source>
</evidence>
<dbReference type="EMBL" id="JAIZAY010000014">
    <property type="protein sequence ID" value="KAJ8029230.1"/>
    <property type="molecule type" value="Genomic_DNA"/>
</dbReference>
<dbReference type="InterPro" id="IPR049125">
    <property type="entry name" value="FAN1-like_WH"/>
</dbReference>
<evidence type="ECO:0000259" key="19">
    <source>
        <dbReference type="SMART" id="SM00990"/>
    </source>
</evidence>
<proteinExistence type="inferred from homology"/>
<keyword evidence="12" id="KW-0175">Coiled coil</keyword>
<feature type="region of interest" description="Disordered" evidence="17">
    <location>
        <begin position="1053"/>
        <end position="1096"/>
    </location>
</feature>
<keyword evidence="13 16" id="KW-0234">DNA repair</keyword>
<evidence type="ECO:0000256" key="12">
    <source>
        <dbReference type="ARBA" id="ARBA00023054"/>
    </source>
</evidence>
<dbReference type="Gene3D" id="3.30.160.60">
    <property type="entry name" value="Classic Zinc Finger"/>
    <property type="match status" value="1"/>
</dbReference>
<feature type="compositionally biased region" description="Polar residues" evidence="17">
    <location>
        <begin position="425"/>
        <end position="443"/>
    </location>
</feature>
<evidence type="ECO:0000256" key="3">
    <source>
        <dbReference type="ARBA" id="ARBA00022722"/>
    </source>
</evidence>
<keyword evidence="4 16" id="KW-0479">Metal-binding</keyword>
<comment type="cofactor">
    <cofactor evidence="16">
        <name>Mg(2+)</name>
        <dbReference type="ChEBI" id="CHEBI:18420"/>
    </cofactor>
    <cofactor evidence="16">
        <name>Mn(2+)</name>
        <dbReference type="ChEBI" id="CHEBI:29035"/>
    </cofactor>
</comment>
<evidence type="ECO:0000256" key="15">
    <source>
        <dbReference type="ARBA" id="ARBA00023242"/>
    </source>
</evidence>
<evidence type="ECO:0000256" key="4">
    <source>
        <dbReference type="ARBA" id="ARBA00022723"/>
    </source>
</evidence>
<feature type="region of interest" description="Disordered" evidence="17">
    <location>
        <begin position="1"/>
        <end position="43"/>
    </location>
</feature>
<evidence type="ECO:0000256" key="13">
    <source>
        <dbReference type="ARBA" id="ARBA00023204"/>
    </source>
</evidence>
<feature type="compositionally biased region" description="Basic and acidic residues" evidence="17">
    <location>
        <begin position="237"/>
        <end position="250"/>
    </location>
</feature>
<dbReference type="Pfam" id="PF21170">
    <property type="entry name" value="FAN1_TPR"/>
    <property type="match status" value="1"/>
</dbReference>
<feature type="compositionally biased region" description="Basic and acidic residues" evidence="17">
    <location>
        <begin position="274"/>
        <end position="285"/>
    </location>
</feature>
<sequence>MASSSSAKASVKGSILQKSGKKSKRKLEYSEENNSEDANSLPTTSGNLLSLFAKAKPPEYVLCPVCGSKVELSFINQHLDRGCLTIEHETVLSRSASTTSTVGPSQLSRKVADLKQCLKDKQKRNNLSWKYRSHEIYKPQATTDSKPIELSDDSGSENSCHILNSHSWVNNKDDCSEEIIEVSDESQDRSHDSNVHHQAYDGDKLCNVGRRGEISKEEINRVDESHDPKPKIRKSLSLRERQNAKIKKEANLSFRSSGHHHKNSSDSLLNIRPKLQEKNDVERSRSTPYLKRVQDSPPSVTVSVNKKMKLQISRGSKLSRSRKRDIQNRKSLETSSPSSSVSAVNHEVSTLSDISGNQSDAPFQRYQSGVSEDTNQNGRKSCSEQVSGSSIDTTIRLGDDLSQIQETGISSGSDASQEKDEHQNNSDLSPIASQRSTDSSPTKSPHKPKEPYFVSNFKFVLNAVLGNEDDRCLLSEEDLNTVGLFNELSDKAQQLYIRIFQRKLAWLRVSKIQYPKISDDLAPVAKEVCGKGLFLTENEMTDLEEILRQLPAPEIKLLAKDLKVNCVEGSQKSNLVMACMQHCKKQRGLFGSSLQPVMLKKAKQYLGPCIKLCKKHRAVFSRICLLFSPVLMTDDEENASGGQNQLQALLLVNFGRVTYPAYKINRTRKTFRDREDLIRYETSLQYEHDILAALSTNDFELASHLWQSAKTTQQELLQTKAVEELKSALMSCEFRKDSRGSRWDRLALNLDQHLKDPNQALDAILEGLADKHVKTGHRLSLELRAEKILNAPSNKKLARRRREEFNLNPVTVKDLPSITIQGQILPYTGPGVKNVFFRLGCPDQEEEGVDLCSVEQVALDYYLANGFTHGKHGEGTTFSTLIFLLFWDEIFMDIPDVFSYPYQSGPLDLRTDDFFSNREEALKKKLDHLKKADEETLQGWLEETWNEHEGEACAGVSWDLLTLDEAKSLLGCMGGEFISATAERLLRSHRHCRGGMPDLVVWNTHTKRFKMSEVKGPGDRLSHKQILWIQYFISIAQDAEVCHVEGIQSKHLKHGHRSLLKKSTKKSPRTPRKSPKKSPSKSALKKTPVKLKQKTP</sequence>
<keyword evidence="6 16" id="KW-0227">DNA damage</keyword>
<keyword evidence="7" id="KW-0863">Zinc-finger</keyword>
<evidence type="ECO:0000313" key="20">
    <source>
        <dbReference type="EMBL" id="KAJ8029230.1"/>
    </source>
</evidence>
<comment type="subcellular location">
    <subcellularLocation>
        <location evidence="1 16">Nucleus</location>
    </subcellularLocation>
</comment>
<dbReference type="GO" id="GO:0004528">
    <property type="term" value="F:phosphodiesterase I activity"/>
    <property type="evidence" value="ECO:0007669"/>
    <property type="project" value="UniProtKB-EC"/>
</dbReference>
<dbReference type="Proteomes" id="UP001152320">
    <property type="component" value="Chromosome 14"/>
</dbReference>
<dbReference type="InterPro" id="IPR033315">
    <property type="entry name" value="Fan1-like"/>
</dbReference>
<accession>A0A9Q1BM90</accession>
<dbReference type="InterPro" id="IPR049132">
    <property type="entry name" value="FAN1-like_euk"/>
</dbReference>